<evidence type="ECO:0000256" key="2">
    <source>
        <dbReference type="HAMAP-Rule" id="MF_00163"/>
    </source>
</evidence>
<dbReference type="InterPro" id="IPR036821">
    <property type="entry name" value="Peptide_deformylase_sf"/>
</dbReference>
<keyword evidence="2" id="KW-0479">Metal-binding</keyword>
<keyword evidence="2" id="KW-0378">Hydrolase</keyword>
<comment type="cofactor">
    <cofactor evidence="2">
        <name>Fe(2+)</name>
        <dbReference type="ChEBI" id="CHEBI:29033"/>
    </cofactor>
    <text evidence="2">Binds 1 Fe(2+) ion.</text>
</comment>
<gene>
    <name evidence="2" type="primary">def</name>
    <name evidence="3" type="ORF">ORQ98_24425</name>
</gene>
<comment type="catalytic activity">
    <reaction evidence="2">
        <text>N-terminal N-formyl-L-methionyl-[peptide] + H2O = N-terminal L-methionyl-[peptide] + formate</text>
        <dbReference type="Rhea" id="RHEA:24420"/>
        <dbReference type="Rhea" id="RHEA-COMP:10639"/>
        <dbReference type="Rhea" id="RHEA-COMP:10640"/>
        <dbReference type="ChEBI" id="CHEBI:15377"/>
        <dbReference type="ChEBI" id="CHEBI:15740"/>
        <dbReference type="ChEBI" id="CHEBI:49298"/>
        <dbReference type="ChEBI" id="CHEBI:64731"/>
        <dbReference type="EC" id="3.5.1.88"/>
    </reaction>
</comment>
<feature type="active site" evidence="2">
    <location>
        <position position="168"/>
    </location>
</feature>
<dbReference type="PIRSF" id="PIRSF004749">
    <property type="entry name" value="Pep_def"/>
    <property type="match status" value="1"/>
</dbReference>
<dbReference type="EC" id="3.5.1.88" evidence="2"/>
<dbReference type="CDD" id="cd00487">
    <property type="entry name" value="Pep_deformylase"/>
    <property type="match status" value="1"/>
</dbReference>
<comment type="similarity">
    <text evidence="1 2">Belongs to the polypeptide deformylase family.</text>
</comment>
<dbReference type="PANTHER" id="PTHR10458">
    <property type="entry name" value="PEPTIDE DEFORMYLASE"/>
    <property type="match status" value="1"/>
</dbReference>
<evidence type="ECO:0000313" key="3">
    <source>
        <dbReference type="EMBL" id="MDE1465112.1"/>
    </source>
</evidence>
<protein>
    <recommendedName>
        <fullName evidence="2">Peptide deformylase</fullName>
        <shortName evidence="2">PDF</shortName>
        <ecNumber evidence="2">3.5.1.88</ecNumber>
    </recommendedName>
    <alternativeName>
        <fullName evidence="2">Polypeptide deformylase</fullName>
    </alternativeName>
</protein>
<keyword evidence="4" id="KW-1185">Reference proteome</keyword>
<evidence type="ECO:0000256" key="1">
    <source>
        <dbReference type="ARBA" id="ARBA00010759"/>
    </source>
</evidence>
<accession>A0ABT5UFF0</accession>
<proteinExistence type="inferred from homology"/>
<feature type="binding site" evidence="2">
    <location>
        <position position="167"/>
    </location>
    <ligand>
        <name>Fe cation</name>
        <dbReference type="ChEBI" id="CHEBI:24875"/>
    </ligand>
</feature>
<dbReference type="Pfam" id="PF01327">
    <property type="entry name" value="Pep_deformylase"/>
    <property type="match status" value="1"/>
</dbReference>
<dbReference type="InterPro" id="IPR023635">
    <property type="entry name" value="Peptide_deformylase"/>
</dbReference>
<comment type="caution">
    <text evidence="3">The sequence shown here is derived from an EMBL/GenBank/DDBJ whole genome shotgun (WGS) entry which is preliminary data.</text>
</comment>
<keyword evidence="2" id="KW-0648">Protein biosynthesis</keyword>
<dbReference type="PANTHER" id="PTHR10458:SF22">
    <property type="entry name" value="PEPTIDE DEFORMYLASE"/>
    <property type="match status" value="1"/>
</dbReference>
<sequence>MTTVSASACSNMQAAKTADTAVNINNFTYTGGVLRETAATVAINSEETETIANRLLTEVKKGNHAVGLAAPQIGISKRIFVFQIPKNIPDKLKDKNIESIPWTVAINPEYTPVDNDVHEMAEGCFSVPHFYGTKVPRYKKVHYSYTTLAGDKVEGIATGFFAQVLQHETDHLNGKLYIDLVKNKDTLKLLKDLPKKTVKTSTDKAG</sequence>
<feature type="binding site" evidence="2">
    <location>
        <position position="171"/>
    </location>
    <ligand>
        <name>Fe cation</name>
        <dbReference type="ChEBI" id="CHEBI:24875"/>
    </ligand>
</feature>
<dbReference type="PRINTS" id="PR01576">
    <property type="entry name" value="PDEFORMYLASE"/>
</dbReference>
<feature type="binding site" evidence="2">
    <location>
        <position position="124"/>
    </location>
    <ligand>
        <name>Fe cation</name>
        <dbReference type="ChEBI" id="CHEBI:24875"/>
    </ligand>
</feature>
<comment type="function">
    <text evidence="2">Removes the formyl group from the N-terminal Met of newly synthesized proteins. Requires at least a dipeptide for an efficient rate of reaction. N-terminal L-methionine is a prerequisite for activity but the enzyme has broad specificity at other positions.</text>
</comment>
<organism evidence="3 4">
    <name type="scientific">Spartinivicinus poritis</name>
    <dbReference type="NCBI Taxonomy" id="2994640"/>
    <lineage>
        <taxon>Bacteria</taxon>
        <taxon>Pseudomonadati</taxon>
        <taxon>Pseudomonadota</taxon>
        <taxon>Gammaproteobacteria</taxon>
        <taxon>Oceanospirillales</taxon>
        <taxon>Zooshikellaceae</taxon>
        <taxon>Spartinivicinus</taxon>
    </lineage>
</organism>
<dbReference type="Proteomes" id="UP001528823">
    <property type="component" value="Unassembled WGS sequence"/>
</dbReference>
<dbReference type="EMBL" id="JAPMOU010000052">
    <property type="protein sequence ID" value="MDE1465112.1"/>
    <property type="molecule type" value="Genomic_DNA"/>
</dbReference>
<evidence type="ECO:0000313" key="4">
    <source>
        <dbReference type="Proteomes" id="UP001528823"/>
    </source>
</evidence>
<dbReference type="SUPFAM" id="SSF56420">
    <property type="entry name" value="Peptide deformylase"/>
    <property type="match status" value="1"/>
</dbReference>
<name>A0ABT5UFF0_9GAMM</name>
<dbReference type="Gene3D" id="3.90.45.10">
    <property type="entry name" value="Peptide deformylase"/>
    <property type="match status" value="1"/>
</dbReference>
<keyword evidence="2" id="KW-0408">Iron</keyword>
<reference evidence="3 4" key="1">
    <citation type="submission" date="2022-11" db="EMBL/GenBank/DDBJ databases">
        <title>Spartinivicinus poritis sp. nov., isolated from scleractinian coral Porites lutea.</title>
        <authorList>
            <person name="Zhang G."/>
            <person name="Cai L."/>
            <person name="Wei Q."/>
        </authorList>
    </citation>
    <scope>NUCLEOTIDE SEQUENCE [LARGE SCALE GENOMIC DNA]</scope>
    <source>
        <strain evidence="3 4">A2-2</strain>
    </source>
</reference>
<dbReference type="HAMAP" id="MF_00163">
    <property type="entry name" value="Pep_deformylase"/>
    <property type="match status" value="1"/>
</dbReference>